<gene>
    <name evidence="3" type="ORF">BS47DRAFT_1358840</name>
</gene>
<dbReference type="EMBL" id="MU128924">
    <property type="protein sequence ID" value="KAF9518553.1"/>
    <property type="molecule type" value="Genomic_DNA"/>
</dbReference>
<keyword evidence="2" id="KW-0812">Transmembrane</keyword>
<keyword evidence="2" id="KW-1133">Transmembrane helix</keyword>
<feature type="compositionally biased region" description="Basic and acidic residues" evidence="1">
    <location>
        <begin position="221"/>
        <end position="230"/>
    </location>
</feature>
<evidence type="ECO:0000313" key="4">
    <source>
        <dbReference type="Proteomes" id="UP000886523"/>
    </source>
</evidence>
<protein>
    <submittedName>
        <fullName evidence="3">Uncharacterized protein</fullName>
    </submittedName>
</protein>
<name>A0A9P6B6C8_9AGAM</name>
<organism evidence="3 4">
    <name type="scientific">Hydnum rufescens UP504</name>
    <dbReference type="NCBI Taxonomy" id="1448309"/>
    <lineage>
        <taxon>Eukaryota</taxon>
        <taxon>Fungi</taxon>
        <taxon>Dikarya</taxon>
        <taxon>Basidiomycota</taxon>
        <taxon>Agaricomycotina</taxon>
        <taxon>Agaricomycetes</taxon>
        <taxon>Cantharellales</taxon>
        <taxon>Hydnaceae</taxon>
        <taxon>Hydnum</taxon>
    </lineage>
</organism>
<keyword evidence="2" id="KW-0472">Membrane</keyword>
<keyword evidence="4" id="KW-1185">Reference proteome</keyword>
<feature type="transmembrane region" description="Helical" evidence="2">
    <location>
        <begin position="97"/>
        <end position="122"/>
    </location>
</feature>
<sequence>MFSAASVGMVVNKNRHPNPQPLVLVAVVPAVNLDLAEWKMWVVPQASSGTNAGGTPEGQAECSVKSLYLGPDAPLMFSAASVGMVVNKNRHPNARPFVLVAIAPATIAPVAIVPATIVSAMAPATIVFAIVRRYVGGSATPHDAEAKLGSQLVARLWFLENYRRRDYNRFWRWFTDSGYRIRGGPAGANTTGGGCAFGGDEVWAGRSESLPGITRRRRNRSGVESKETGG</sequence>
<proteinExistence type="predicted"/>
<comment type="caution">
    <text evidence="3">The sequence shown here is derived from an EMBL/GenBank/DDBJ whole genome shotgun (WGS) entry which is preliminary data.</text>
</comment>
<evidence type="ECO:0000256" key="2">
    <source>
        <dbReference type="SAM" id="Phobius"/>
    </source>
</evidence>
<evidence type="ECO:0000256" key="1">
    <source>
        <dbReference type="SAM" id="MobiDB-lite"/>
    </source>
</evidence>
<dbReference type="Proteomes" id="UP000886523">
    <property type="component" value="Unassembled WGS sequence"/>
</dbReference>
<accession>A0A9P6B6C8</accession>
<dbReference type="AlphaFoldDB" id="A0A9P6B6C8"/>
<evidence type="ECO:0000313" key="3">
    <source>
        <dbReference type="EMBL" id="KAF9518553.1"/>
    </source>
</evidence>
<feature type="region of interest" description="Disordered" evidence="1">
    <location>
        <begin position="208"/>
        <end position="230"/>
    </location>
</feature>
<reference evidence="3" key="1">
    <citation type="journal article" date="2020" name="Nat. Commun.">
        <title>Large-scale genome sequencing of mycorrhizal fungi provides insights into the early evolution of symbiotic traits.</title>
        <authorList>
            <person name="Miyauchi S."/>
            <person name="Kiss E."/>
            <person name="Kuo A."/>
            <person name="Drula E."/>
            <person name="Kohler A."/>
            <person name="Sanchez-Garcia M."/>
            <person name="Morin E."/>
            <person name="Andreopoulos B."/>
            <person name="Barry K.W."/>
            <person name="Bonito G."/>
            <person name="Buee M."/>
            <person name="Carver A."/>
            <person name="Chen C."/>
            <person name="Cichocki N."/>
            <person name="Clum A."/>
            <person name="Culley D."/>
            <person name="Crous P.W."/>
            <person name="Fauchery L."/>
            <person name="Girlanda M."/>
            <person name="Hayes R.D."/>
            <person name="Keri Z."/>
            <person name="LaButti K."/>
            <person name="Lipzen A."/>
            <person name="Lombard V."/>
            <person name="Magnuson J."/>
            <person name="Maillard F."/>
            <person name="Murat C."/>
            <person name="Nolan M."/>
            <person name="Ohm R.A."/>
            <person name="Pangilinan J."/>
            <person name="Pereira M.F."/>
            <person name="Perotto S."/>
            <person name="Peter M."/>
            <person name="Pfister S."/>
            <person name="Riley R."/>
            <person name="Sitrit Y."/>
            <person name="Stielow J.B."/>
            <person name="Szollosi G."/>
            <person name="Zifcakova L."/>
            <person name="Stursova M."/>
            <person name="Spatafora J.W."/>
            <person name="Tedersoo L."/>
            <person name="Vaario L.M."/>
            <person name="Yamada A."/>
            <person name="Yan M."/>
            <person name="Wang P."/>
            <person name="Xu J."/>
            <person name="Bruns T."/>
            <person name="Baldrian P."/>
            <person name="Vilgalys R."/>
            <person name="Dunand C."/>
            <person name="Henrissat B."/>
            <person name="Grigoriev I.V."/>
            <person name="Hibbett D."/>
            <person name="Nagy L.G."/>
            <person name="Martin F.M."/>
        </authorList>
    </citation>
    <scope>NUCLEOTIDE SEQUENCE</scope>
    <source>
        <strain evidence="3">UP504</strain>
    </source>
</reference>